<dbReference type="InterPro" id="IPR004165">
    <property type="entry name" value="CoA_trans_fam_I"/>
</dbReference>
<dbReference type="SUPFAM" id="SSF100950">
    <property type="entry name" value="NagB/RpiA/CoA transferase-like"/>
    <property type="match status" value="1"/>
</dbReference>
<accession>I4BS70</accession>
<dbReference type="RefSeq" id="WP_014805417.1">
    <property type="nucleotide sequence ID" value="NC_018022.1"/>
</dbReference>
<proteinExistence type="inferred from homology"/>
<dbReference type="Gene3D" id="3.40.1080.10">
    <property type="entry name" value="Glutaconate Coenzyme A-transferase"/>
    <property type="match status" value="1"/>
</dbReference>
<gene>
    <name evidence="2" type="ordered locus">Mycch_5456</name>
</gene>
<dbReference type="Proteomes" id="UP000006057">
    <property type="component" value="Plasmid pMYCCH.01"/>
</dbReference>
<protein>
    <submittedName>
        <fullName evidence="2">Acyl CoA:acetate/3-ketoacid CoA transferase, alpha subunit</fullName>
    </submittedName>
</protein>
<evidence type="ECO:0000313" key="2">
    <source>
        <dbReference type="EMBL" id="AFM20127.1"/>
    </source>
</evidence>
<dbReference type="PANTHER" id="PTHR43293:SF3">
    <property type="entry name" value="CHOLESTEROL RING-CLEAVING HYDROLASE IPDB SUBUNIT"/>
    <property type="match status" value="1"/>
</dbReference>
<name>I4BS70_MYCCN</name>
<organism evidence="2 3">
    <name type="scientific">Mycolicibacterium chubuense (strain NBB4)</name>
    <name type="common">Mycobacterium chubuense</name>
    <dbReference type="NCBI Taxonomy" id="710421"/>
    <lineage>
        <taxon>Bacteria</taxon>
        <taxon>Bacillati</taxon>
        <taxon>Actinomycetota</taxon>
        <taxon>Actinomycetes</taxon>
        <taxon>Mycobacteriales</taxon>
        <taxon>Mycobacteriaceae</taxon>
        <taxon>Mycolicibacterium</taxon>
    </lineage>
</organism>
<dbReference type="PANTHER" id="PTHR43293">
    <property type="entry name" value="ACETATE COA-TRANSFERASE YDIF"/>
    <property type="match status" value="1"/>
</dbReference>
<dbReference type="OrthoDB" id="3369756at2"/>
<dbReference type="HOGENOM" id="CLU_049557_0_0_11"/>
<evidence type="ECO:0000256" key="1">
    <source>
        <dbReference type="ARBA" id="ARBA00007047"/>
    </source>
</evidence>
<dbReference type="EMBL" id="CP003054">
    <property type="protein sequence ID" value="AFM20127.1"/>
    <property type="molecule type" value="Genomic_DNA"/>
</dbReference>
<comment type="similarity">
    <text evidence="1">Belongs to the 3-oxoacid CoA-transferase subunit B family.</text>
</comment>
<geneLocation type="plasmid" evidence="2 3">
    <name>pMYCCH.01</name>
</geneLocation>
<reference evidence="2 3" key="1">
    <citation type="submission" date="2012-06" db="EMBL/GenBank/DDBJ databases">
        <title>Complete sequence of plasmid 1 of Mycobacterium chubuense NBB4.</title>
        <authorList>
            <consortium name="US DOE Joint Genome Institute"/>
            <person name="Lucas S."/>
            <person name="Han J."/>
            <person name="Lapidus A."/>
            <person name="Cheng J.-F."/>
            <person name="Goodwin L."/>
            <person name="Pitluck S."/>
            <person name="Peters L."/>
            <person name="Mikhailova N."/>
            <person name="Teshima H."/>
            <person name="Detter J.C."/>
            <person name="Han C."/>
            <person name="Tapia R."/>
            <person name="Land M."/>
            <person name="Hauser L."/>
            <person name="Kyrpides N."/>
            <person name="Ivanova N."/>
            <person name="Pagani I."/>
            <person name="Mattes T."/>
            <person name="Holmes A."/>
            <person name="Rutledge P."/>
            <person name="Paulsen I."/>
            <person name="Coleman N."/>
            <person name="Woyke T."/>
        </authorList>
    </citation>
    <scope>NUCLEOTIDE SEQUENCE [LARGE SCALE GENOMIC DNA]</scope>
    <source>
        <strain evidence="2 3">NBB4</strain>
        <plasmid evidence="2 3">pMYCCH.01</plasmid>
    </source>
</reference>
<dbReference type="InterPro" id="IPR037171">
    <property type="entry name" value="NagB/RpiA_transferase-like"/>
</dbReference>
<dbReference type="Pfam" id="PF01144">
    <property type="entry name" value="CoA_trans"/>
    <property type="match status" value="1"/>
</dbReference>
<dbReference type="PATRIC" id="fig|710421.3.peg.5444"/>
<sequence>MAFHTDNNKLVSLDRAAAVVTDGALVALGGGLSARLPMALVRELIRQGRHGLHVIGSAHGIDVDLLIAVGAVGVCEESYVGFEQDFGLAPAYRRAARDGAVEIRESCCGTMLAQLRAAEFGLPFLPVRGIKGSDIRRLHPEYGEVTCPFTGELLVAVPPLRPDVALIHAPLGDRHGNLHLEQPYVLDERFAAAARDVVATVERVVSTEEVVRAGVTLPAHLITAVAEVPYGAHPSSCYPDYAYDRAHLGVYVHAATEGGPALAGYLDEYVTGTPTEEAYRKAIGKDRLAELGSWSTSTEQWKELFK</sequence>
<keyword evidence="2" id="KW-0614">Plasmid</keyword>
<keyword evidence="2" id="KW-0808">Transferase</keyword>
<keyword evidence="3" id="KW-1185">Reference proteome</keyword>
<evidence type="ECO:0000313" key="3">
    <source>
        <dbReference type="Proteomes" id="UP000006057"/>
    </source>
</evidence>
<dbReference type="AlphaFoldDB" id="I4BS70"/>
<dbReference type="KEGG" id="mcb:Mycch_5456"/>
<dbReference type="GO" id="GO:0008410">
    <property type="term" value="F:CoA-transferase activity"/>
    <property type="evidence" value="ECO:0007669"/>
    <property type="project" value="InterPro"/>
</dbReference>
<dbReference type="SMART" id="SM00882">
    <property type="entry name" value="CoA_trans"/>
    <property type="match status" value="1"/>
</dbReference>